<evidence type="ECO:0000256" key="8">
    <source>
        <dbReference type="ARBA" id="ARBA00022840"/>
    </source>
</evidence>
<dbReference type="Gene3D" id="3.40.50.300">
    <property type="entry name" value="P-loop containing nucleotide triphosphate hydrolases"/>
    <property type="match status" value="1"/>
</dbReference>
<evidence type="ECO:0000256" key="2">
    <source>
        <dbReference type="ARBA" id="ARBA00006997"/>
    </source>
</evidence>
<sequence length="178" mass="19845">MNYYGNVFLVGPMGVGKTTIGRALAEYLGIDFYDSDQEIEASTGADIPWIFDVEGESGFRSREIRMIDQLSSKKNIVLATGGGAVLSSDNRQRLKSRGVVVYLCASIKQQVMRASRDKSRPLLQTPSLEKRISELMKIRDPLYREVADILVDTKRSNPMSISRDIGERLAEITSKLPV</sequence>
<keyword evidence="5" id="KW-0808">Transferase</keyword>
<dbReference type="GO" id="GO:0005524">
    <property type="term" value="F:ATP binding"/>
    <property type="evidence" value="ECO:0007669"/>
    <property type="project" value="UniProtKB-KW"/>
</dbReference>
<keyword evidence="9" id="KW-0057">Aromatic amino acid biosynthesis</keyword>
<dbReference type="EMBL" id="UINC01000321">
    <property type="protein sequence ID" value="SUZ53256.1"/>
    <property type="molecule type" value="Genomic_DNA"/>
</dbReference>
<keyword evidence="4" id="KW-0028">Amino-acid biosynthesis</keyword>
<dbReference type="InterPro" id="IPR031322">
    <property type="entry name" value="Shikimate/glucono_kinase"/>
</dbReference>
<dbReference type="InterPro" id="IPR023000">
    <property type="entry name" value="Shikimate_kinase_CS"/>
</dbReference>
<protein>
    <recommendedName>
        <fullName evidence="3">shikimate kinase</fullName>
        <ecNumber evidence="3">2.7.1.71</ecNumber>
    </recommendedName>
</protein>
<dbReference type="PROSITE" id="PS01128">
    <property type="entry name" value="SHIKIMATE_KINASE"/>
    <property type="match status" value="1"/>
</dbReference>
<dbReference type="GO" id="GO:0005829">
    <property type="term" value="C:cytosol"/>
    <property type="evidence" value="ECO:0007669"/>
    <property type="project" value="TreeGrafter"/>
</dbReference>
<evidence type="ECO:0000313" key="11">
    <source>
        <dbReference type="EMBL" id="SUZ53256.1"/>
    </source>
</evidence>
<dbReference type="GO" id="GO:0004765">
    <property type="term" value="F:shikimate kinase activity"/>
    <property type="evidence" value="ECO:0007669"/>
    <property type="project" value="UniProtKB-EC"/>
</dbReference>
<dbReference type="GO" id="GO:0009073">
    <property type="term" value="P:aromatic amino acid family biosynthetic process"/>
    <property type="evidence" value="ECO:0007669"/>
    <property type="project" value="UniProtKB-KW"/>
</dbReference>
<accession>A0A381NF98</accession>
<gene>
    <name evidence="11" type="ORF">METZ01_LOCUS6110</name>
</gene>
<dbReference type="PANTHER" id="PTHR21087">
    <property type="entry name" value="SHIKIMATE KINASE"/>
    <property type="match status" value="1"/>
</dbReference>
<dbReference type="Pfam" id="PF01202">
    <property type="entry name" value="SKI"/>
    <property type="match status" value="1"/>
</dbReference>
<dbReference type="InterPro" id="IPR027417">
    <property type="entry name" value="P-loop_NTPase"/>
</dbReference>
<dbReference type="EC" id="2.7.1.71" evidence="3"/>
<dbReference type="AlphaFoldDB" id="A0A381NF98"/>
<comment type="similarity">
    <text evidence="2">Belongs to the shikimate kinase family.</text>
</comment>
<dbReference type="GO" id="GO:0008652">
    <property type="term" value="P:amino acid biosynthetic process"/>
    <property type="evidence" value="ECO:0007669"/>
    <property type="project" value="UniProtKB-KW"/>
</dbReference>
<dbReference type="HAMAP" id="MF_00109">
    <property type="entry name" value="Shikimate_kinase"/>
    <property type="match status" value="1"/>
</dbReference>
<evidence type="ECO:0000256" key="6">
    <source>
        <dbReference type="ARBA" id="ARBA00022741"/>
    </source>
</evidence>
<dbReference type="NCBIfam" id="NF003456">
    <property type="entry name" value="PRK05057.1"/>
    <property type="match status" value="1"/>
</dbReference>
<reference evidence="11" key="1">
    <citation type="submission" date="2018-05" db="EMBL/GenBank/DDBJ databases">
        <authorList>
            <person name="Lanie J.A."/>
            <person name="Ng W.-L."/>
            <person name="Kazmierczak K.M."/>
            <person name="Andrzejewski T.M."/>
            <person name="Davidsen T.M."/>
            <person name="Wayne K.J."/>
            <person name="Tettelin H."/>
            <person name="Glass J.I."/>
            <person name="Rusch D."/>
            <person name="Podicherti R."/>
            <person name="Tsui H.-C.T."/>
            <person name="Winkler M.E."/>
        </authorList>
    </citation>
    <scope>NUCLEOTIDE SEQUENCE</scope>
</reference>
<dbReference type="PRINTS" id="PR01100">
    <property type="entry name" value="SHIKIMTKNASE"/>
</dbReference>
<evidence type="ECO:0000256" key="7">
    <source>
        <dbReference type="ARBA" id="ARBA00022777"/>
    </source>
</evidence>
<dbReference type="UniPathway" id="UPA00053">
    <property type="reaction ID" value="UER00088"/>
</dbReference>
<evidence type="ECO:0000256" key="5">
    <source>
        <dbReference type="ARBA" id="ARBA00022679"/>
    </source>
</evidence>
<keyword evidence="7" id="KW-0418">Kinase</keyword>
<comment type="pathway">
    <text evidence="1">Metabolic intermediate biosynthesis; chorismate biosynthesis; chorismate from D-erythrose 4-phosphate and phosphoenolpyruvate: step 5/7.</text>
</comment>
<evidence type="ECO:0000256" key="10">
    <source>
        <dbReference type="ARBA" id="ARBA00048567"/>
    </source>
</evidence>
<dbReference type="GO" id="GO:0009423">
    <property type="term" value="P:chorismate biosynthetic process"/>
    <property type="evidence" value="ECO:0007669"/>
    <property type="project" value="UniProtKB-UniPathway"/>
</dbReference>
<proteinExistence type="inferred from homology"/>
<organism evidence="11">
    <name type="scientific">marine metagenome</name>
    <dbReference type="NCBI Taxonomy" id="408172"/>
    <lineage>
        <taxon>unclassified sequences</taxon>
        <taxon>metagenomes</taxon>
        <taxon>ecological metagenomes</taxon>
    </lineage>
</organism>
<comment type="catalytic activity">
    <reaction evidence="10">
        <text>shikimate + ATP = 3-phosphoshikimate + ADP + H(+)</text>
        <dbReference type="Rhea" id="RHEA:13121"/>
        <dbReference type="ChEBI" id="CHEBI:15378"/>
        <dbReference type="ChEBI" id="CHEBI:30616"/>
        <dbReference type="ChEBI" id="CHEBI:36208"/>
        <dbReference type="ChEBI" id="CHEBI:145989"/>
        <dbReference type="ChEBI" id="CHEBI:456216"/>
        <dbReference type="EC" id="2.7.1.71"/>
    </reaction>
</comment>
<evidence type="ECO:0000256" key="1">
    <source>
        <dbReference type="ARBA" id="ARBA00004842"/>
    </source>
</evidence>
<dbReference type="CDD" id="cd00464">
    <property type="entry name" value="SK"/>
    <property type="match status" value="1"/>
</dbReference>
<evidence type="ECO:0000256" key="3">
    <source>
        <dbReference type="ARBA" id="ARBA00012154"/>
    </source>
</evidence>
<keyword evidence="8" id="KW-0067">ATP-binding</keyword>
<keyword evidence="6" id="KW-0547">Nucleotide-binding</keyword>
<evidence type="ECO:0000256" key="9">
    <source>
        <dbReference type="ARBA" id="ARBA00023141"/>
    </source>
</evidence>
<evidence type="ECO:0000256" key="4">
    <source>
        <dbReference type="ARBA" id="ARBA00022605"/>
    </source>
</evidence>
<dbReference type="SUPFAM" id="SSF52540">
    <property type="entry name" value="P-loop containing nucleoside triphosphate hydrolases"/>
    <property type="match status" value="1"/>
</dbReference>
<dbReference type="InterPro" id="IPR000623">
    <property type="entry name" value="Shikimate_kinase/TSH1"/>
</dbReference>
<dbReference type="PANTHER" id="PTHR21087:SF16">
    <property type="entry name" value="SHIKIMATE KINASE 1, CHLOROPLASTIC"/>
    <property type="match status" value="1"/>
</dbReference>
<name>A0A381NF98_9ZZZZ</name>